<keyword evidence="7 16" id="KW-0812">Transmembrane</keyword>
<comment type="pathway">
    <text evidence="2">Protein modification; protein glycosylation.</text>
</comment>
<comment type="catalytic activity">
    <reaction evidence="15">
        <text>an N,N'-diacetylchitobiosyl-diphospho-di-trans,poly-cis-dolichol + GDP-alpha-D-mannose = a beta-D-Man-(1-&gt;4)-beta-D-GlcNAc-(1-&gt;4)-alpha-D-GlcNAc-diphospho-di-trans,poly-cis-dolichol + GDP + H(+)</text>
        <dbReference type="Rhea" id="RHEA:13865"/>
        <dbReference type="Rhea" id="RHEA-COMP:19510"/>
        <dbReference type="Rhea" id="RHEA-COMP:19511"/>
        <dbReference type="ChEBI" id="CHEBI:15378"/>
        <dbReference type="ChEBI" id="CHEBI:57269"/>
        <dbReference type="ChEBI" id="CHEBI:57527"/>
        <dbReference type="ChEBI" id="CHEBI:58189"/>
        <dbReference type="ChEBI" id="CHEBI:58472"/>
        <dbReference type="EC" id="2.4.1.142"/>
    </reaction>
    <physiologicalReaction direction="left-to-right" evidence="15">
        <dbReference type="Rhea" id="RHEA:13866"/>
    </physiologicalReaction>
</comment>
<dbReference type="GO" id="GO:0005789">
    <property type="term" value="C:endoplasmic reticulum membrane"/>
    <property type="evidence" value="ECO:0007669"/>
    <property type="project" value="UniProtKB-SubCell"/>
</dbReference>
<evidence type="ECO:0000256" key="10">
    <source>
        <dbReference type="ARBA" id="ARBA00023136"/>
    </source>
</evidence>
<keyword evidence="9 16" id="KW-1133">Transmembrane helix</keyword>
<evidence type="ECO:0000256" key="8">
    <source>
        <dbReference type="ARBA" id="ARBA00022824"/>
    </source>
</evidence>
<comment type="subcellular location">
    <subcellularLocation>
        <location evidence="1">Endoplasmic reticulum membrane</location>
        <topology evidence="1">Single-pass membrane protein</topology>
    </subcellularLocation>
</comment>
<keyword evidence="8" id="KW-0256">Endoplasmic reticulum</keyword>
<evidence type="ECO:0000256" key="6">
    <source>
        <dbReference type="ARBA" id="ARBA00022679"/>
    </source>
</evidence>
<evidence type="ECO:0000256" key="9">
    <source>
        <dbReference type="ARBA" id="ARBA00022989"/>
    </source>
</evidence>
<evidence type="ECO:0000313" key="18">
    <source>
        <dbReference type="EMBL" id="ORX51786.1"/>
    </source>
</evidence>
<keyword evidence="10 16" id="KW-0472">Membrane</keyword>
<dbReference type="EMBL" id="MCFH01000017">
    <property type="protein sequence ID" value="ORX51786.1"/>
    <property type="molecule type" value="Genomic_DNA"/>
</dbReference>
<evidence type="ECO:0000256" key="12">
    <source>
        <dbReference type="ARBA" id="ARBA00031434"/>
    </source>
</evidence>
<gene>
    <name evidence="18" type="ORF">BCR36DRAFT_411757</name>
</gene>
<dbReference type="Gene3D" id="3.40.50.2000">
    <property type="entry name" value="Glycogen Phosphorylase B"/>
    <property type="match status" value="1"/>
</dbReference>
<evidence type="ECO:0000256" key="11">
    <source>
        <dbReference type="ARBA" id="ARBA00024899"/>
    </source>
</evidence>
<comment type="caution">
    <text evidence="18">The sequence shown here is derived from an EMBL/GenBank/DDBJ whole genome shotgun (WGS) entry which is preliminary data.</text>
</comment>
<evidence type="ECO:0000256" key="15">
    <source>
        <dbReference type="ARBA" id="ARBA00045071"/>
    </source>
</evidence>
<evidence type="ECO:0000256" key="7">
    <source>
        <dbReference type="ARBA" id="ARBA00022692"/>
    </source>
</evidence>
<organism evidence="18 19">
    <name type="scientific">Piromyces finnis</name>
    <dbReference type="NCBI Taxonomy" id="1754191"/>
    <lineage>
        <taxon>Eukaryota</taxon>
        <taxon>Fungi</taxon>
        <taxon>Fungi incertae sedis</taxon>
        <taxon>Chytridiomycota</taxon>
        <taxon>Chytridiomycota incertae sedis</taxon>
        <taxon>Neocallimastigomycetes</taxon>
        <taxon>Neocallimastigales</taxon>
        <taxon>Neocallimastigaceae</taxon>
        <taxon>Piromyces</taxon>
    </lineage>
</organism>
<evidence type="ECO:0000256" key="14">
    <source>
        <dbReference type="ARBA" id="ARBA00033088"/>
    </source>
</evidence>
<dbReference type="AlphaFoldDB" id="A0A1Y1VC00"/>
<dbReference type="PANTHER" id="PTHR13036:SF0">
    <property type="entry name" value="CHITOBIOSYLDIPHOSPHODOLICHOL BETA-MANNOSYLTRANSFERASE"/>
    <property type="match status" value="1"/>
</dbReference>
<evidence type="ECO:0000259" key="17">
    <source>
        <dbReference type="Pfam" id="PF00534"/>
    </source>
</evidence>
<dbReference type="PANTHER" id="PTHR13036">
    <property type="entry name" value="BETA1,4 MANNOSYLTRANSFERASE"/>
    <property type="match status" value="1"/>
</dbReference>
<dbReference type="InterPro" id="IPR001296">
    <property type="entry name" value="Glyco_trans_1"/>
</dbReference>
<evidence type="ECO:0000313" key="19">
    <source>
        <dbReference type="Proteomes" id="UP000193719"/>
    </source>
</evidence>
<dbReference type="Pfam" id="PF00534">
    <property type="entry name" value="Glycos_transf_1"/>
    <property type="match status" value="1"/>
</dbReference>
<comment type="function">
    <text evidence="11">Participates in the formation of the lipid-linked precursor oligosaccharide for N-glycosylation. Involved in assembling the dolichol-pyrophosphate-GlcNAc(2)-Man(5) intermediate on the cytoplasmic surface of the ER.</text>
</comment>
<dbReference type="SUPFAM" id="SSF53756">
    <property type="entry name" value="UDP-Glycosyltransferase/glycogen phosphorylase"/>
    <property type="match status" value="1"/>
</dbReference>
<evidence type="ECO:0000256" key="5">
    <source>
        <dbReference type="ARBA" id="ARBA00022676"/>
    </source>
</evidence>
<dbReference type="STRING" id="1754191.A0A1Y1VC00"/>
<sequence>MFLETIIIATIIVIVVTITGIAFILKQTRDRLSKKPNTSNDKPNVLLLVLGDIGRSPRMQYHALSLAENNFNVDFVGYKGSEPMKVISTNDAIHIHYVPTPTSLGKVQSKVDYIKKGVQRVFNQFQQLFNLLINVINRPKYILIQNPPAIPTLIVIQLVSFLHQSKLIIDWHNFGYTIMSVTMGNNIIVKVAKIYEMIFGHFAYAHLCVTKAMAEFLRNSFKVKGQICVLYDQAPKHFKRLEKDEIQKLLLKLNYKGDVPGETIITQEMNGSVEMKDKRPALLISSTSWTPDEDFSILLESLKHYNDSLCHHDNPEFLEMNELPDLFVVITGKGPQKEMYEKEIESLHMKHVTIKTVWLEMEDYPKLLGSADLGVCLHTSSSGLDLPMKVIDMFGCGLPVCAYNFNCLDELVKHGQNGLCFDNSDELFKQFITLLKHFPNNEKLKLMRENIKEFQKRRWNDNWNENVLPLLN</sequence>
<dbReference type="InterPro" id="IPR026051">
    <property type="entry name" value="ALG1-like"/>
</dbReference>
<dbReference type="Proteomes" id="UP000193719">
    <property type="component" value="Unassembled WGS sequence"/>
</dbReference>
<name>A0A1Y1VC00_9FUNG</name>
<keyword evidence="5" id="KW-0328">Glycosyltransferase</keyword>
<reference evidence="18 19" key="1">
    <citation type="submission" date="2016-08" db="EMBL/GenBank/DDBJ databases">
        <title>Genomes of anaerobic fungi encode conserved fungal cellulosomes for biomass hydrolysis.</title>
        <authorList>
            <consortium name="DOE Joint Genome Institute"/>
            <person name="Haitjema C.H."/>
            <person name="Gilmore S.P."/>
            <person name="Henske J.K."/>
            <person name="Solomon K.V."/>
            <person name="De Groot R."/>
            <person name="Kuo A."/>
            <person name="Mondo S.J."/>
            <person name="Salamov A.A."/>
            <person name="Labutti K."/>
            <person name="Zhao Z."/>
            <person name="Chiniquy J."/>
            <person name="Barry K."/>
            <person name="Brewer H.M."/>
            <person name="Purvine S.O."/>
            <person name="Wright A.T."/>
            <person name="Boxma B."/>
            <person name="Van Alen T."/>
            <person name="Hackstein J.H."/>
            <person name="Baker S.E."/>
            <person name="Grigoriev I.V."/>
            <person name="O'Malley M.A."/>
        </authorList>
    </citation>
    <scope>NUCLEOTIDE SEQUENCE [LARGE SCALE GENOMIC DNA]</scope>
    <source>
        <strain evidence="19">finn</strain>
    </source>
</reference>
<keyword evidence="19" id="KW-1185">Reference proteome</keyword>
<evidence type="ECO:0000256" key="16">
    <source>
        <dbReference type="SAM" id="Phobius"/>
    </source>
</evidence>
<keyword evidence="6" id="KW-0808">Transferase</keyword>
<proteinExistence type="predicted"/>
<dbReference type="EC" id="2.4.1.142" evidence="3"/>
<dbReference type="OrthoDB" id="614844at2759"/>
<evidence type="ECO:0000256" key="2">
    <source>
        <dbReference type="ARBA" id="ARBA00004922"/>
    </source>
</evidence>
<evidence type="ECO:0000256" key="3">
    <source>
        <dbReference type="ARBA" id="ARBA00012611"/>
    </source>
</evidence>
<evidence type="ECO:0000256" key="4">
    <source>
        <dbReference type="ARBA" id="ARBA00015841"/>
    </source>
</evidence>
<feature type="domain" description="Glycosyl transferase family 1" evidence="17">
    <location>
        <begin position="282"/>
        <end position="452"/>
    </location>
</feature>
<protein>
    <recommendedName>
        <fullName evidence="4">Chitobiosyldiphosphodolichol beta-mannosyltransferase</fullName>
        <ecNumber evidence="3">2.4.1.142</ecNumber>
    </recommendedName>
    <alternativeName>
        <fullName evidence="13">Beta-1,4-mannosyltransferase</fullName>
    </alternativeName>
    <alternativeName>
        <fullName evidence="14">GDP-Man:GlcNAc2-PP-dolichol mannosyltransferase</fullName>
    </alternativeName>
    <alternativeName>
        <fullName evidence="12">GDP-mannose-dolichol diphosphochitobiose mannosyltransferase</fullName>
    </alternativeName>
</protein>
<feature type="transmembrane region" description="Helical" evidence="16">
    <location>
        <begin position="6"/>
        <end position="25"/>
    </location>
</feature>
<evidence type="ECO:0000256" key="13">
    <source>
        <dbReference type="ARBA" id="ARBA00031566"/>
    </source>
</evidence>
<evidence type="ECO:0000256" key="1">
    <source>
        <dbReference type="ARBA" id="ARBA00004389"/>
    </source>
</evidence>
<dbReference type="GO" id="GO:0004578">
    <property type="term" value="F:chitobiosyldiphosphodolichol beta-mannosyltransferase activity"/>
    <property type="evidence" value="ECO:0007669"/>
    <property type="project" value="UniProtKB-EC"/>
</dbReference>
<reference evidence="18 19" key="2">
    <citation type="submission" date="2016-08" db="EMBL/GenBank/DDBJ databases">
        <title>Pervasive Adenine N6-methylation of Active Genes in Fungi.</title>
        <authorList>
            <consortium name="DOE Joint Genome Institute"/>
            <person name="Mondo S.J."/>
            <person name="Dannebaum R.O."/>
            <person name="Kuo R.C."/>
            <person name="Labutti K."/>
            <person name="Haridas S."/>
            <person name="Kuo A."/>
            <person name="Salamov A."/>
            <person name="Ahrendt S.R."/>
            <person name="Lipzen A."/>
            <person name="Sullivan W."/>
            <person name="Andreopoulos W.B."/>
            <person name="Clum A."/>
            <person name="Lindquist E."/>
            <person name="Daum C."/>
            <person name="Ramamoorthy G.K."/>
            <person name="Gryganskyi A."/>
            <person name="Culley D."/>
            <person name="Magnuson J.K."/>
            <person name="James T.Y."/>
            <person name="O'Malley M.A."/>
            <person name="Stajich J.E."/>
            <person name="Spatafora J.W."/>
            <person name="Visel A."/>
            <person name="Grigoriev I.V."/>
        </authorList>
    </citation>
    <scope>NUCLEOTIDE SEQUENCE [LARGE SCALE GENOMIC DNA]</scope>
    <source>
        <strain evidence="19">finn</strain>
    </source>
</reference>
<accession>A0A1Y1VC00</accession>